<dbReference type="EMBL" id="ADVG01000002">
    <property type="protein sequence ID" value="EFH87462.1"/>
    <property type="molecule type" value="Genomic_DNA"/>
</dbReference>
<keyword evidence="2" id="KW-1185">Reference proteome</keyword>
<gene>
    <name evidence="1" type="ORF">Krac_8796</name>
</gene>
<organism evidence="1 2">
    <name type="scientific">Ktedonobacter racemifer DSM 44963</name>
    <dbReference type="NCBI Taxonomy" id="485913"/>
    <lineage>
        <taxon>Bacteria</taxon>
        <taxon>Bacillati</taxon>
        <taxon>Chloroflexota</taxon>
        <taxon>Ktedonobacteria</taxon>
        <taxon>Ktedonobacterales</taxon>
        <taxon>Ktedonobacteraceae</taxon>
        <taxon>Ktedonobacter</taxon>
    </lineage>
</organism>
<evidence type="ECO:0000313" key="1">
    <source>
        <dbReference type="EMBL" id="EFH87462.1"/>
    </source>
</evidence>
<sequence length="93" mass="11415">MVVRKYCKHPPWSKDGERKYREHPPWSKDGERKYCEHPPWSKDGERKYRKHLPWSKDGGVKIPQVFSHHHLYPPRATQWREVQSRHIFAIFVR</sequence>
<name>D6TPA6_KTERA</name>
<comment type="caution">
    <text evidence="1">The sequence shown here is derived from an EMBL/GenBank/DDBJ whole genome shotgun (WGS) entry which is preliminary data.</text>
</comment>
<accession>D6TPA6</accession>
<reference evidence="1 2" key="1">
    <citation type="journal article" date="2011" name="Stand. Genomic Sci.">
        <title>Non-contiguous finished genome sequence and contextual data of the filamentous soil bacterium Ktedonobacter racemifer type strain (SOSP1-21).</title>
        <authorList>
            <person name="Chang Y.J."/>
            <person name="Land M."/>
            <person name="Hauser L."/>
            <person name="Chertkov O."/>
            <person name="Del Rio T.G."/>
            <person name="Nolan M."/>
            <person name="Copeland A."/>
            <person name="Tice H."/>
            <person name="Cheng J.F."/>
            <person name="Lucas S."/>
            <person name="Han C."/>
            <person name="Goodwin L."/>
            <person name="Pitluck S."/>
            <person name="Ivanova N."/>
            <person name="Ovchinikova G."/>
            <person name="Pati A."/>
            <person name="Chen A."/>
            <person name="Palaniappan K."/>
            <person name="Mavromatis K."/>
            <person name="Liolios K."/>
            <person name="Brettin T."/>
            <person name="Fiebig A."/>
            <person name="Rohde M."/>
            <person name="Abt B."/>
            <person name="Goker M."/>
            <person name="Detter J.C."/>
            <person name="Woyke T."/>
            <person name="Bristow J."/>
            <person name="Eisen J.A."/>
            <person name="Markowitz V."/>
            <person name="Hugenholtz P."/>
            <person name="Kyrpides N.C."/>
            <person name="Klenk H.P."/>
            <person name="Lapidus A."/>
        </authorList>
    </citation>
    <scope>NUCLEOTIDE SEQUENCE [LARGE SCALE GENOMIC DNA]</scope>
    <source>
        <strain evidence="2">DSM 44963</strain>
    </source>
</reference>
<protein>
    <submittedName>
        <fullName evidence="1">Uncharacterized protein</fullName>
    </submittedName>
</protein>
<evidence type="ECO:0000313" key="2">
    <source>
        <dbReference type="Proteomes" id="UP000004508"/>
    </source>
</evidence>
<dbReference type="Proteomes" id="UP000004508">
    <property type="component" value="Unassembled WGS sequence"/>
</dbReference>
<proteinExistence type="predicted"/>
<dbReference type="InParanoid" id="D6TPA6"/>
<dbReference type="STRING" id="485913.Krac_8796"/>
<dbReference type="AlphaFoldDB" id="D6TPA6"/>